<proteinExistence type="predicted"/>
<keyword evidence="3 6" id="KW-0808">Transferase</keyword>
<dbReference type="CDD" id="cd00609">
    <property type="entry name" value="AAT_like"/>
    <property type="match status" value="1"/>
</dbReference>
<dbReference type="GO" id="GO:0030170">
    <property type="term" value="F:pyridoxal phosphate binding"/>
    <property type="evidence" value="ECO:0007669"/>
    <property type="project" value="InterPro"/>
</dbReference>
<dbReference type="InterPro" id="IPR015424">
    <property type="entry name" value="PyrdxlP-dep_Trfase"/>
</dbReference>
<keyword evidence="7" id="KW-1185">Reference proteome</keyword>
<keyword evidence="4" id="KW-0663">Pyridoxal phosphate</keyword>
<protein>
    <submittedName>
        <fullName evidence="6">Histidinol-phosphate aminotransferase</fullName>
    </submittedName>
</protein>
<dbReference type="Proteomes" id="UP000050509">
    <property type="component" value="Unassembled WGS sequence"/>
</dbReference>
<feature type="domain" description="Aminotransferase class I/classII large" evidence="5">
    <location>
        <begin position="37"/>
        <end position="308"/>
    </location>
</feature>
<evidence type="ECO:0000259" key="5">
    <source>
        <dbReference type="Pfam" id="PF00155"/>
    </source>
</evidence>
<dbReference type="EMBL" id="LJCR01001150">
    <property type="protein sequence ID" value="KPV50933.1"/>
    <property type="molecule type" value="Genomic_DNA"/>
</dbReference>
<dbReference type="AlphaFoldDB" id="A0A0N8PRU9"/>
<dbReference type="PANTHER" id="PTHR42885:SF2">
    <property type="entry name" value="HISTIDINOL-PHOSPHATE AMINOTRANSFERASE"/>
    <property type="match status" value="1"/>
</dbReference>
<gene>
    <name evidence="6" type="ORF">SE17_24095</name>
</gene>
<name>A0A0N8PRU9_9CHLR</name>
<evidence type="ECO:0000256" key="4">
    <source>
        <dbReference type="ARBA" id="ARBA00022898"/>
    </source>
</evidence>
<dbReference type="SUPFAM" id="SSF53383">
    <property type="entry name" value="PLP-dependent transferases"/>
    <property type="match status" value="1"/>
</dbReference>
<dbReference type="Gene3D" id="3.90.1150.10">
    <property type="entry name" value="Aspartate Aminotransferase, domain 1"/>
    <property type="match status" value="1"/>
</dbReference>
<evidence type="ECO:0000313" key="6">
    <source>
        <dbReference type="EMBL" id="KPV50933.1"/>
    </source>
</evidence>
<dbReference type="Pfam" id="PF00155">
    <property type="entry name" value="Aminotran_1_2"/>
    <property type="match status" value="1"/>
</dbReference>
<dbReference type="InterPro" id="IPR015422">
    <property type="entry name" value="PyrdxlP-dep_Trfase_small"/>
</dbReference>
<evidence type="ECO:0000256" key="3">
    <source>
        <dbReference type="ARBA" id="ARBA00022679"/>
    </source>
</evidence>
<comment type="caution">
    <text evidence="6">The sequence shown here is derived from an EMBL/GenBank/DDBJ whole genome shotgun (WGS) entry which is preliminary data.</text>
</comment>
<dbReference type="InterPro" id="IPR004839">
    <property type="entry name" value="Aminotransferase_I/II_large"/>
</dbReference>
<evidence type="ECO:0000256" key="1">
    <source>
        <dbReference type="ARBA" id="ARBA00001933"/>
    </source>
</evidence>
<dbReference type="GO" id="GO:0008483">
    <property type="term" value="F:transaminase activity"/>
    <property type="evidence" value="ECO:0007669"/>
    <property type="project" value="UniProtKB-KW"/>
</dbReference>
<keyword evidence="2 6" id="KW-0032">Aminotransferase</keyword>
<dbReference type="PANTHER" id="PTHR42885">
    <property type="entry name" value="HISTIDINOL-PHOSPHATE AMINOTRANSFERASE-RELATED"/>
    <property type="match status" value="1"/>
</dbReference>
<accession>A0A0N8PRU9</accession>
<feature type="non-terminal residue" evidence="6">
    <location>
        <position position="315"/>
    </location>
</feature>
<evidence type="ECO:0000313" key="7">
    <source>
        <dbReference type="Proteomes" id="UP000050509"/>
    </source>
</evidence>
<reference evidence="6 7" key="1">
    <citation type="submission" date="2015-09" db="EMBL/GenBank/DDBJ databases">
        <title>Draft genome sequence of Kouleothrix aurantiaca JCM 19913.</title>
        <authorList>
            <person name="Hemp J."/>
        </authorList>
    </citation>
    <scope>NUCLEOTIDE SEQUENCE [LARGE SCALE GENOMIC DNA]</scope>
    <source>
        <strain evidence="6 7">COM-B</strain>
    </source>
</reference>
<dbReference type="InterPro" id="IPR015421">
    <property type="entry name" value="PyrdxlP-dep_Trfase_major"/>
</dbReference>
<evidence type="ECO:0000256" key="2">
    <source>
        <dbReference type="ARBA" id="ARBA00022576"/>
    </source>
</evidence>
<comment type="cofactor">
    <cofactor evidence="1">
        <name>pyridoxal 5'-phosphate</name>
        <dbReference type="ChEBI" id="CHEBI:597326"/>
    </cofactor>
</comment>
<organism evidence="6 7">
    <name type="scientific">Kouleothrix aurantiaca</name>
    <dbReference type="NCBI Taxonomy" id="186479"/>
    <lineage>
        <taxon>Bacteria</taxon>
        <taxon>Bacillati</taxon>
        <taxon>Chloroflexota</taxon>
        <taxon>Chloroflexia</taxon>
        <taxon>Chloroflexales</taxon>
        <taxon>Roseiflexineae</taxon>
        <taxon>Roseiflexaceae</taxon>
        <taxon>Kouleothrix</taxon>
    </lineage>
</organism>
<dbReference type="Gene3D" id="3.40.640.10">
    <property type="entry name" value="Type I PLP-dependent aspartate aminotransferase-like (Major domain)"/>
    <property type="match status" value="1"/>
</dbReference>
<sequence>MPSIDTLLRPDIAALEAYTPVAPIEVLARQLGLPVEQILKLDANESPYGPSPRAAAAIDALGGGQPSPATLQFLEPLALAIYPDPTHAFLREQLSAYTGQPASRILCSSGSGELIDLLMRAFIQPGDVIIDCPPTFGMYSFDGGLHAARIVNVERDADFNLDAEAVAEAVLAHKAKLLFLTVPNNPTGNPMPRADIERLLELPTMVVVDEAYVEFAGASVADLVGQYPNLAVLRTFSKWAGLAGLRIGYGMFHEDLIQHLWKIKQPYNINVAAQAAALASLAAADYLMEKVRETVSERERVRARLNAMPRLHAYP</sequence>